<comment type="caution">
    <text evidence="2">The sequence shown here is derived from an EMBL/GenBank/DDBJ whole genome shotgun (WGS) entry which is preliminary data.</text>
</comment>
<evidence type="ECO:0000313" key="2">
    <source>
        <dbReference type="EMBL" id="KAG8093628.1"/>
    </source>
</evidence>
<feature type="region of interest" description="Disordered" evidence="1">
    <location>
        <begin position="1"/>
        <end position="34"/>
    </location>
</feature>
<dbReference type="AlphaFoldDB" id="A0A8J6BXJ0"/>
<evidence type="ECO:0000256" key="1">
    <source>
        <dbReference type="SAM" id="MobiDB-lite"/>
    </source>
</evidence>
<dbReference type="EMBL" id="JAAALK010000080">
    <property type="protein sequence ID" value="KAG8093628.1"/>
    <property type="molecule type" value="Genomic_DNA"/>
</dbReference>
<gene>
    <name evidence="2" type="ORF">GUJ93_ZPchr0012g21575</name>
</gene>
<evidence type="ECO:0000313" key="3">
    <source>
        <dbReference type="Proteomes" id="UP000729402"/>
    </source>
</evidence>
<organism evidence="2 3">
    <name type="scientific">Zizania palustris</name>
    <name type="common">Northern wild rice</name>
    <dbReference type="NCBI Taxonomy" id="103762"/>
    <lineage>
        <taxon>Eukaryota</taxon>
        <taxon>Viridiplantae</taxon>
        <taxon>Streptophyta</taxon>
        <taxon>Embryophyta</taxon>
        <taxon>Tracheophyta</taxon>
        <taxon>Spermatophyta</taxon>
        <taxon>Magnoliopsida</taxon>
        <taxon>Liliopsida</taxon>
        <taxon>Poales</taxon>
        <taxon>Poaceae</taxon>
        <taxon>BOP clade</taxon>
        <taxon>Oryzoideae</taxon>
        <taxon>Oryzeae</taxon>
        <taxon>Zizaniinae</taxon>
        <taxon>Zizania</taxon>
    </lineage>
</organism>
<accession>A0A8J6BXJ0</accession>
<reference evidence="2" key="2">
    <citation type="submission" date="2021-02" db="EMBL/GenBank/DDBJ databases">
        <authorList>
            <person name="Kimball J.A."/>
            <person name="Haas M.W."/>
            <person name="Macchietto M."/>
            <person name="Kono T."/>
            <person name="Duquette J."/>
            <person name="Shao M."/>
        </authorList>
    </citation>
    <scope>NUCLEOTIDE SEQUENCE</scope>
    <source>
        <tissue evidence="2">Fresh leaf tissue</tissue>
    </source>
</reference>
<sequence>MLAGRHSAALASHRPTSPRPQRPSGCRNGHHSPPTCALQQCCGLRRMRAYAPAVVARFTEVPAAAI</sequence>
<reference evidence="2" key="1">
    <citation type="journal article" date="2021" name="bioRxiv">
        <title>Whole Genome Assembly and Annotation of Northern Wild Rice, Zizania palustris L., Supports a Whole Genome Duplication in the Zizania Genus.</title>
        <authorList>
            <person name="Haas M."/>
            <person name="Kono T."/>
            <person name="Macchietto M."/>
            <person name="Millas R."/>
            <person name="McGilp L."/>
            <person name="Shao M."/>
            <person name="Duquette J."/>
            <person name="Hirsch C.N."/>
            <person name="Kimball J."/>
        </authorList>
    </citation>
    <scope>NUCLEOTIDE SEQUENCE</scope>
    <source>
        <tissue evidence="2">Fresh leaf tissue</tissue>
    </source>
</reference>
<proteinExistence type="predicted"/>
<dbReference type="Proteomes" id="UP000729402">
    <property type="component" value="Unassembled WGS sequence"/>
</dbReference>
<name>A0A8J6BXJ0_ZIZPA</name>
<protein>
    <submittedName>
        <fullName evidence="2">Uncharacterized protein</fullName>
    </submittedName>
</protein>
<keyword evidence="3" id="KW-1185">Reference proteome</keyword>